<feature type="domain" description="RNA polymerase sigma factor 70 region 4 type 2" evidence="7">
    <location>
        <begin position="141"/>
        <end position="192"/>
    </location>
</feature>
<dbReference type="SUPFAM" id="SSF88946">
    <property type="entry name" value="Sigma2 domain of RNA polymerase sigma factors"/>
    <property type="match status" value="1"/>
</dbReference>
<dbReference type="Proteomes" id="UP000275012">
    <property type="component" value="Unassembled WGS sequence"/>
</dbReference>
<comment type="similarity">
    <text evidence="1">Belongs to the sigma-70 factor family. ECF subfamily.</text>
</comment>
<dbReference type="Gene3D" id="1.10.10.10">
    <property type="entry name" value="Winged helix-like DNA-binding domain superfamily/Winged helix DNA-binding domain"/>
    <property type="match status" value="1"/>
</dbReference>
<dbReference type="InterPro" id="IPR013249">
    <property type="entry name" value="RNA_pol_sigma70_r4_t2"/>
</dbReference>
<sequence>MDMPAGWRRAPDRGRQLARARTPAMKSPGKSPSPRAHDFALAALRDHDAELRRYLRRRVNNAQDLGDLVQEVYLRLLRINQEGELVRNPLAYIRGVAAHVASEFGMRERRRRVDFDSDAAERLADAPVRGVTEEAGSFFQHQLRQALAELPPNRLAVLLLERRDGLSHAQIAEKLGLSVHTVKKYSVQALAHVRASLEP</sequence>
<evidence type="ECO:0000256" key="2">
    <source>
        <dbReference type="ARBA" id="ARBA00023015"/>
    </source>
</evidence>
<comment type="caution">
    <text evidence="8">The sequence shown here is derived from an EMBL/GenBank/DDBJ whole genome shotgun (WGS) entry which is preliminary data.</text>
</comment>
<reference evidence="8 9" key="1">
    <citation type="submission" date="2018-10" db="EMBL/GenBank/DDBJ databases">
        <title>Proposal of Lysobacter pythonis sp. nov. isolated from royal pythons (Python regius).</title>
        <authorList>
            <person name="Hans-Juergen B."/>
            <person name="Huptas C."/>
            <person name="Sandra B."/>
            <person name="Igor L."/>
            <person name="Joachim S."/>
            <person name="Siegfried S."/>
            <person name="Mareike W."/>
            <person name="Peter K."/>
        </authorList>
    </citation>
    <scope>NUCLEOTIDE SEQUENCE [LARGE SCALE GENOMIC DNA]</scope>
    <source>
        <strain evidence="8 9">4284/11</strain>
    </source>
</reference>
<evidence type="ECO:0000259" key="7">
    <source>
        <dbReference type="Pfam" id="PF08281"/>
    </source>
</evidence>
<dbReference type="GO" id="GO:0003677">
    <property type="term" value="F:DNA binding"/>
    <property type="evidence" value="ECO:0007669"/>
    <property type="project" value="InterPro"/>
</dbReference>
<dbReference type="NCBIfam" id="TIGR02937">
    <property type="entry name" value="sigma70-ECF"/>
    <property type="match status" value="1"/>
</dbReference>
<keyword evidence="4" id="KW-0804">Transcription</keyword>
<evidence type="ECO:0000313" key="8">
    <source>
        <dbReference type="EMBL" id="RMH92879.1"/>
    </source>
</evidence>
<organism evidence="8 9">
    <name type="scientific">Solilutibacter pythonis</name>
    <dbReference type="NCBI Taxonomy" id="2483112"/>
    <lineage>
        <taxon>Bacteria</taxon>
        <taxon>Pseudomonadati</taxon>
        <taxon>Pseudomonadota</taxon>
        <taxon>Gammaproteobacteria</taxon>
        <taxon>Lysobacterales</taxon>
        <taxon>Lysobacteraceae</taxon>
        <taxon>Solilutibacter</taxon>
    </lineage>
</organism>
<name>A0A3M2HZN6_9GAMM</name>
<dbReference type="InterPro" id="IPR007627">
    <property type="entry name" value="RNA_pol_sigma70_r2"/>
</dbReference>
<accession>A0A3M2HZN6</accession>
<gene>
    <name evidence="8" type="ORF">EBB59_07955</name>
</gene>
<keyword evidence="9" id="KW-1185">Reference proteome</keyword>
<proteinExistence type="inferred from homology"/>
<evidence type="ECO:0000256" key="3">
    <source>
        <dbReference type="ARBA" id="ARBA00023082"/>
    </source>
</evidence>
<feature type="region of interest" description="Disordered" evidence="5">
    <location>
        <begin position="1"/>
        <end position="36"/>
    </location>
</feature>
<dbReference type="SUPFAM" id="SSF88659">
    <property type="entry name" value="Sigma3 and sigma4 domains of RNA polymerase sigma factors"/>
    <property type="match status" value="1"/>
</dbReference>
<dbReference type="Gene3D" id="1.10.1740.10">
    <property type="match status" value="1"/>
</dbReference>
<feature type="domain" description="RNA polymerase sigma-70 region 2" evidence="6">
    <location>
        <begin position="46"/>
        <end position="104"/>
    </location>
</feature>
<dbReference type="PANTHER" id="PTHR43133">
    <property type="entry name" value="RNA POLYMERASE ECF-TYPE SIGMA FACTO"/>
    <property type="match status" value="1"/>
</dbReference>
<keyword evidence="3" id="KW-0731">Sigma factor</keyword>
<dbReference type="GO" id="GO:0006352">
    <property type="term" value="P:DNA-templated transcription initiation"/>
    <property type="evidence" value="ECO:0007669"/>
    <property type="project" value="InterPro"/>
</dbReference>
<dbReference type="InterPro" id="IPR014284">
    <property type="entry name" value="RNA_pol_sigma-70_dom"/>
</dbReference>
<keyword evidence="2" id="KW-0805">Transcription regulation</keyword>
<evidence type="ECO:0000313" key="9">
    <source>
        <dbReference type="Proteomes" id="UP000275012"/>
    </source>
</evidence>
<evidence type="ECO:0000259" key="6">
    <source>
        <dbReference type="Pfam" id="PF04542"/>
    </source>
</evidence>
<protein>
    <submittedName>
        <fullName evidence="8">Sigma-70 family RNA polymerase sigma factor</fullName>
    </submittedName>
</protein>
<dbReference type="Pfam" id="PF04542">
    <property type="entry name" value="Sigma70_r2"/>
    <property type="match status" value="1"/>
</dbReference>
<evidence type="ECO:0000256" key="4">
    <source>
        <dbReference type="ARBA" id="ARBA00023163"/>
    </source>
</evidence>
<evidence type="ECO:0000256" key="5">
    <source>
        <dbReference type="SAM" id="MobiDB-lite"/>
    </source>
</evidence>
<dbReference type="Pfam" id="PF08281">
    <property type="entry name" value="Sigma70_r4_2"/>
    <property type="match status" value="1"/>
</dbReference>
<dbReference type="EMBL" id="RFLY01000009">
    <property type="protein sequence ID" value="RMH92879.1"/>
    <property type="molecule type" value="Genomic_DNA"/>
</dbReference>
<dbReference type="InterPro" id="IPR013324">
    <property type="entry name" value="RNA_pol_sigma_r3/r4-like"/>
</dbReference>
<evidence type="ECO:0000256" key="1">
    <source>
        <dbReference type="ARBA" id="ARBA00010641"/>
    </source>
</evidence>
<dbReference type="InterPro" id="IPR039425">
    <property type="entry name" value="RNA_pol_sigma-70-like"/>
</dbReference>
<dbReference type="InterPro" id="IPR013325">
    <property type="entry name" value="RNA_pol_sigma_r2"/>
</dbReference>
<dbReference type="AlphaFoldDB" id="A0A3M2HZN6"/>
<dbReference type="InterPro" id="IPR036388">
    <property type="entry name" value="WH-like_DNA-bd_sf"/>
</dbReference>
<dbReference type="GO" id="GO:0016987">
    <property type="term" value="F:sigma factor activity"/>
    <property type="evidence" value="ECO:0007669"/>
    <property type="project" value="UniProtKB-KW"/>
</dbReference>
<dbReference type="PANTHER" id="PTHR43133:SF63">
    <property type="entry name" value="RNA POLYMERASE SIGMA FACTOR FECI-RELATED"/>
    <property type="match status" value="1"/>
</dbReference>